<dbReference type="InterPro" id="IPR036680">
    <property type="entry name" value="SPOR-like_sf"/>
</dbReference>
<dbReference type="PROSITE" id="PS51724">
    <property type="entry name" value="SPOR"/>
    <property type="match status" value="1"/>
</dbReference>
<dbReference type="GO" id="GO:0042834">
    <property type="term" value="F:peptidoglycan binding"/>
    <property type="evidence" value="ECO:0007669"/>
    <property type="project" value="InterPro"/>
</dbReference>
<keyword evidence="4" id="KW-0132">Cell division</keyword>
<protein>
    <submittedName>
        <fullName evidence="4">Cell division protein</fullName>
    </submittedName>
</protein>
<feature type="transmembrane region" description="Helical" evidence="2">
    <location>
        <begin position="21"/>
        <end position="41"/>
    </location>
</feature>
<evidence type="ECO:0000313" key="4">
    <source>
        <dbReference type="EMBL" id="RDH83221.1"/>
    </source>
</evidence>
<dbReference type="Pfam" id="PF05036">
    <property type="entry name" value="SPOR"/>
    <property type="match status" value="1"/>
</dbReference>
<dbReference type="InterPro" id="IPR007730">
    <property type="entry name" value="SPOR-like_dom"/>
</dbReference>
<keyword evidence="2" id="KW-0472">Membrane</keyword>
<dbReference type="SUPFAM" id="SSF110997">
    <property type="entry name" value="Sporulation related repeat"/>
    <property type="match status" value="1"/>
</dbReference>
<evidence type="ECO:0000256" key="1">
    <source>
        <dbReference type="SAM" id="MobiDB-lite"/>
    </source>
</evidence>
<evidence type="ECO:0000259" key="3">
    <source>
        <dbReference type="PROSITE" id="PS51724"/>
    </source>
</evidence>
<dbReference type="PANTHER" id="PTHR38687:SF1">
    <property type="entry name" value="CELL DIVISION PROTEIN DEDD"/>
    <property type="match status" value="1"/>
</dbReference>
<keyword evidence="2" id="KW-0812">Transmembrane</keyword>
<dbReference type="EMBL" id="QFXE01000020">
    <property type="protein sequence ID" value="RDH83221.1"/>
    <property type="molecule type" value="Genomic_DNA"/>
</dbReference>
<dbReference type="GO" id="GO:0032153">
    <property type="term" value="C:cell division site"/>
    <property type="evidence" value="ECO:0007669"/>
    <property type="project" value="TreeGrafter"/>
</dbReference>
<keyword evidence="4" id="KW-0131">Cell cycle</keyword>
<evidence type="ECO:0000313" key="5">
    <source>
        <dbReference type="Proteomes" id="UP000254771"/>
    </source>
</evidence>
<organism evidence="4 5">
    <name type="scientific">endosymbiont of Escarpia spicata</name>
    <dbReference type="NCBI Taxonomy" id="2200908"/>
    <lineage>
        <taxon>Bacteria</taxon>
        <taxon>Pseudomonadati</taxon>
        <taxon>Pseudomonadota</taxon>
        <taxon>Gammaproteobacteria</taxon>
        <taxon>sulfur-oxidizing symbionts</taxon>
    </lineage>
</organism>
<dbReference type="GO" id="GO:0032506">
    <property type="term" value="P:cytokinetic process"/>
    <property type="evidence" value="ECO:0007669"/>
    <property type="project" value="TreeGrafter"/>
</dbReference>
<gene>
    <name evidence="4" type="ORF">DIZ78_14565</name>
</gene>
<dbReference type="GO" id="GO:0030428">
    <property type="term" value="C:cell septum"/>
    <property type="evidence" value="ECO:0007669"/>
    <property type="project" value="TreeGrafter"/>
</dbReference>
<keyword evidence="5" id="KW-1185">Reference proteome</keyword>
<dbReference type="InterPro" id="IPR052521">
    <property type="entry name" value="Cell_div_SPOR-domain"/>
</dbReference>
<reference evidence="4 5" key="1">
    <citation type="journal article" date="2018" name="ISME J.">
        <title>Endosymbiont genomes yield clues of tubeworm success.</title>
        <authorList>
            <person name="Li Y."/>
            <person name="Liles M.R."/>
            <person name="Halanych K.M."/>
        </authorList>
    </citation>
    <scope>NUCLEOTIDE SEQUENCE [LARGE SCALE GENOMIC DNA]</scope>
    <source>
        <strain evidence="4">A1462</strain>
    </source>
</reference>
<comment type="caution">
    <text evidence="4">The sequence shown here is derived from an EMBL/GenBank/DDBJ whole genome shotgun (WGS) entry which is preliminary data.</text>
</comment>
<evidence type="ECO:0000256" key="2">
    <source>
        <dbReference type="SAM" id="Phobius"/>
    </source>
</evidence>
<name>A0A370DEB9_9GAMM</name>
<dbReference type="PANTHER" id="PTHR38687">
    <property type="entry name" value="CELL DIVISION PROTEIN DEDD-RELATED"/>
    <property type="match status" value="1"/>
</dbReference>
<feature type="region of interest" description="Disordered" evidence="1">
    <location>
        <begin position="52"/>
        <end position="76"/>
    </location>
</feature>
<dbReference type="AlphaFoldDB" id="A0A370DEB9"/>
<sequence length="200" mass="22529">MVDYKRRAAPKRKNKKQSGNCSLWFFSGFIVGAFIMGLVWLKLGQDLAEGHIPGITPPKPTATQPRQTEPEQQEVPKPRFDFYTILPEMEVVIPEDEIIESEAPAKPVTPAQPDKKPTAIQGVSYILQMGSFRKHADADRMKARLALIGIEAEIQKVSINNRDTYHRVRSGPYSSHQRLNGALKLAKENRISTLVIKLKK</sequence>
<dbReference type="Gene3D" id="3.30.70.1070">
    <property type="entry name" value="Sporulation related repeat"/>
    <property type="match status" value="1"/>
</dbReference>
<accession>A0A370DEB9</accession>
<dbReference type="Proteomes" id="UP000254771">
    <property type="component" value="Unassembled WGS sequence"/>
</dbReference>
<proteinExistence type="predicted"/>
<feature type="domain" description="SPOR" evidence="3">
    <location>
        <begin position="119"/>
        <end position="199"/>
    </location>
</feature>
<keyword evidence="2" id="KW-1133">Transmembrane helix</keyword>